<organism evidence="2 3">
    <name type="scientific">Taxus chinensis</name>
    <name type="common">Chinese yew</name>
    <name type="synonym">Taxus wallichiana var. chinensis</name>
    <dbReference type="NCBI Taxonomy" id="29808"/>
    <lineage>
        <taxon>Eukaryota</taxon>
        <taxon>Viridiplantae</taxon>
        <taxon>Streptophyta</taxon>
        <taxon>Embryophyta</taxon>
        <taxon>Tracheophyta</taxon>
        <taxon>Spermatophyta</taxon>
        <taxon>Pinopsida</taxon>
        <taxon>Pinidae</taxon>
        <taxon>Conifers II</taxon>
        <taxon>Cupressales</taxon>
        <taxon>Taxaceae</taxon>
        <taxon>Taxus</taxon>
    </lineage>
</organism>
<dbReference type="Gene3D" id="3.20.80.10">
    <property type="entry name" value="Regulatory factor, effector binding domain"/>
    <property type="match status" value="1"/>
</dbReference>
<reference evidence="2 3" key="1">
    <citation type="journal article" date="2021" name="Nat. Plants">
        <title>The Taxus genome provides insights into paclitaxel biosynthesis.</title>
        <authorList>
            <person name="Xiong X."/>
            <person name="Gou J."/>
            <person name="Liao Q."/>
            <person name="Li Y."/>
            <person name="Zhou Q."/>
            <person name="Bi G."/>
            <person name="Li C."/>
            <person name="Du R."/>
            <person name="Wang X."/>
            <person name="Sun T."/>
            <person name="Guo L."/>
            <person name="Liang H."/>
            <person name="Lu P."/>
            <person name="Wu Y."/>
            <person name="Zhang Z."/>
            <person name="Ro D.K."/>
            <person name="Shang Y."/>
            <person name="Huang S."/>
            <person name="Yan J."/>
        </authorList>
    </citation>
    <scope>NUCLEOTIDE SEQUENCE [LARGE SCALE GENOMIC DNA]</scope>
    <source>
        <strain evidence="2">Ta-2019</strain>
    </source>
</reference>
<evidence type="ECO:0000313" key="3">
    <source>
        <dbReference type="Proteomes" id="UP000824469"/>
    </source>
</evidence>
<dbReference type="SUPFAM" id="SSF55136">
    <property type="entry name" value="Probable bacterial effector-binding domain"/>
    <property type="match status" value="1"/>
</dbReference>
<dbReference type="SUPFAM" id="SSF54427">
    <property type="entry name" value="NTF2-like"/>
    <property type="match status" value="1"/>
</dbReference>
<evidence type="ECO:0000313" key="2">
    <source>
        <dbReference type="EMBL" id="KAH9322246.1"/>
    </source>
</evidence>
<evidence type="ECO:0000256" key="1">
    <source>
        <dbReference type="ARBA" id="ARBA00009817"/>
    </source>
</evidence>
<gene>
    <name evidence="2" type="ORF">KI387_016885</name>
</gene>
<feature type="non-terminal residue" evidence="2">
    <location>
        <position position="162"/>
    </location>
</feature>
<dbReference type="InterPro" id="IPR006917">
    <property type="entry name" value="SOUL_heme-bd"/>
</dbReference>
<dbReference type="PANTHER" id="PTHR11220:SF50">
    <property type="entry name" value="SOUL HEME-BINDING FAMILY PROTEIN"/>
    <property type="match status" value="1"/>
</dbReference>
<dbReference type="InterPro" id="IPR018790">
    <property type="entry name" value="DUF2358"/>
</dbReference>
<dbReference type="Pfam" id="PF10184">
    <property type="entry name" value="DUF2358"/>
    <property type="match status" value="1"/>
</dbReference>
<dbReference type="Pfam" id="PF04832">
    <property type="entry name" value="SOUL"/>
    <property type="match status" value="1"/>
</dbReference>
<name>A0AA38GG39_TAXCH</name>
<dbReference type="Proteomes" id="UP000824469">
    <property type="component" value="Unassembled WGS sequence"/>
</dbReference>
<dbReference type="PANTHER" id="PTHR11220">
    <property type="entry name" value="HEME-BINDING PROTEIN-RELATED"/>
    <property type="match status" value="1"/>
</dbReference>
<keyword evidence="3" id="KW-1185">Reference proteome</keyword>
<comment type="caution">
    <text evidence="2">The sequence shown here is derived from an EMBL/GenBank/DDBJ whole genome shotgun (WGS) entry which is preliminary data.</text>
</comment>
<protein>
    <submittedName>
        <fullName evidence="2">Uncharacterized protein</fullName>
    </submittedName>
</protein>
<dbReference type="EMBL" id="JAHRHJ020000003">
    <property type="protein sequence ID" value="KAH9322246.1"/>
    <property type="molecule type" value="Genomic_DNA"/>
</dbReference>
<dbReference type="InterPro" id="IPR032710">
    <property type="entry name" value="NTF2-like_dom_sf"/>
</dbReference>
<proteinExistence type="inferred from homology"/>
<dbReference type="AlphaFoldDB" id="A0AA38GG39"/>
<dbReference type="InterPro" id="IPR011256">
    <property type="entry name" value="Reg_factor_effector_dom_sf"/>
</dbReference>
<feature type="non-terminal residue" evidence="2">
    <location>
        <position position="1"/>
    </location>
</feature>
<accession>A0AA38GG39</accession>
<comment type="similarity">
    <text evidence="1">Belongs to the HEBP family.</text>
</comment>
<sequence>TGPNEITTRWTMVMTFGLLPWKPQLVFTGTSLMGLNPQTGKFCSHVDYWDSIKQNDYFSFEGFMDVVKQLCILKPPDLELPKYWILKRTADYEVRKYEPFNVIETKCDKLTGLSGFDNVIGYIFGKNTKEEDFPMTTPVFTQTTDSSQVQIQIVLPFERTIL</sequence>